<dbReference type="AlphaFoldDB" id="A0AAP2ZAB5"/>
<sequence>MTALTTAELEDAVIEYERQEPFATVEAERLESMPEAFADGSYNWKDVEWVVRWFGRRRRTSAVHPAEEAFRTNDWGDVQDAIGTALEAIDHTDDAERSPPPQTEIEQLLEALTDLEGFDVPVTSALLFYADPGRYLVIDDRLWKAVVNAGALEEGSSTPDPFDAVSYHQYLEACHELRTEHDITMVGLYRALWRVSSPE</sequence>
<evidence type="ECO:0000313" key="1">
    <source>
        <dbReference type="EMBL" id="MCU4753065.1"/>
    </source>
</evidence>
<gene>
    <name evidence="1" type="ORF">OB919_13955</name>
</gene>
<name>A0AAP2ZAB5_9EURY</name>
<dbReference type="EMBL" id="JAOPJZ010000012">
    <property type="protein sequence ID" value="MCU4753065.1"/>
    <property type="molecule type" value="Genomic_DNA"/>
</dbReference>
<evidence type="ECO:0000313" key="2">
    <source>
        <dbReference type="Proteomes" id="UP001321047"/>
    </source>
</evidence>
<accession>A0AAP2ZAB5</accession>
<dbReference type="Proteomes" id="UP001321047">
    <property type="component" value="Unassembled WGS sequence"/>
</dbReference>
<dbReference type="RefSeq" id="WP_342809389.1">
    <property type="nucleotide sequence ID" value="NZ_JAOPJZ010000012.1"/>
</dbReference>
<organism evidence="1 2">
    <name type="scientific">Natronosalvus hydrolyticus</name>
    <dbReference type="NCBI Taxonomy" id="2979988"/>
    <lineage>
        <taxon>Archaea</taxon>
        <taxon>Methanobacteriati</taxon>
        <taxon>Methanobacteriota</taxon>
        <taxon>Stenosarchaea group</taxon>
        <taxon>Halobacteria</taxon>
        <taxon>Halobacteriales</taxon>
        <taxon>Natrialbaceae</taxon>
        <taxon>Natronosalvus</taxon>
    </lineage>
</organism>
<reference evidence="1 2" key="1">
    <citation type="submission" date="2022-09" db="EMBL/GenBank/DDBJ databases">
        <title>Enrichment on poylsaccharides allowed isolation of novel metabolic and taxonomic groups of Haloarchaea.</title>
        <authorList>
            <person name="Sorokin D.Y."/>
            <person name="Elcheninov A.G."/>
            <person name="Khizhniak T.V."/>
            <person name="Kolganova T.V."/>
            <person name="Kublanov I.V."/>
        </authorList>
    </citation>
    <scope>NUCLEOTIDE SEQUENCE [LARGE SCALE GENOMIC DNA]</scope>
    <source>
        <strain evidence="1 2">AArc-curdl1</strain>
    </source>
</reference>
<proteinExistence type="predicted"/>
<protein>
    <submittedName>
        <fullName evidence="1">Uncharacterized protein</fullName>
    </submittedName>
</protein>
<keyword evidence="2" id="KW-1185">Reference proteome</keyword>
<comment type="caution">
    <text evidence="1">The sequence shown here is derived from an EMBL/GenBank/DDBJ whole genome shotgun (WGS) entry which is preliminary data.</text>
</comment>